<evidence type="ECO:0000256" key="1">
    <source>
        <dbReference type="SAM" id="MobiDB-lite"/>
    </source>
</evidence>
<feature type="compositionally biased region" description="Basic and acidic residues" evidence="1">
    <location>
        <begin position="401"/>
        <end position="417"/>
    </location>
</feature>
<accession>A0AAD9SHA0</accession>
<protein>
    <recommendedName>
        <fullName evidence="2">C2H2-type domain-containing protein</fullName>
    </recommendedName>
</protein>
<evidence type="ECO:0000313" key="4">
    <source>
        <dbReference type="Proteomes" id="UP001265746"/>
    </source>
</evidence>
<feature type="compositionally biased region" description="Acidic residues" evidence="1">
    <location>
        <begin position="432"/>
        <end position="450"/>
    </location>
</feature>
<feature type="domain" description="C2H2-type" evidence="2">
    <location>
        <begin position="916"/>
        <end position="939"/>
    </location>
</feature>
<feature type="compositionally biased region" description="Basic and acidic residues" evidence="1">
    <location>
        <begin position="32"/>
        <end position="48"/>
    </location>
</feature>
<dbReference type="Proteomes" id="UP001265746">
    <property type="component" value="Unassembled WGS sequence"/>
</dbReference>
<feature type="compositionally biased region" description="Polar residues" evidence="1">
    <location>
        <begin position="176"/>
        <end position="185"/>
    </location>
</feature>
<feature type="region of interest" description="Disordered" evidence="1">
    <location>
        <begin position="118"/>
        <end position="500"/>
    </location>
</feature>
<dbReference type="InterPro" id="IPR022190">
    <property type="entry name" value="DUF3716"/>
</dbReference>
<feature type="compositionally biased region" description="Polar residues" evidence="1">
    <location>
        <begin position="322"/>
        <end position="361"/>
    </location>
</feature>
<name>A0AAD9SHA0_PHOAM</name>
<feature type="compositionally biased region" description="Basic and acidic residues" evidence="1">
    <location>
        <begin position="654"/>
        <end position="671"/>
    </location>
</feature>
<feature type="compositionally biased region" description="Low complexity" evidence="1">
    <location>
        <begin position="1231"/>
        <end position="1240"/>
    </location>
</feature>
<feature type="compositionally biased region" description="Polar residues" evidence="1">
    <location>
        <begin position="1249"/>
        <end position="1268"/>
    </location>
</feature>
<feature type="compositionally biased region" description="Acidic residues" evidence="1">
    <location>
        <begin position="472"/>
        <end position="481"/>
    </location>
</feature>
<dbReference type="EMBL" id="JAUJFL010000003">
    <property type="protein sequence ID" value="KAK2607534.1"/>
    <property type="molecule type" value="Genomic_DNA"/>
</dbReference>
<evidence type="ECO:0000313" key="3">
    <source>
        <dbReference type="EMBL" id="KAK2607534.1"/>
    </source>
</evidence>
<keyword evidence="4" id="KW-1185">Reference proteome</keyword>
<evidence type="ECO:0000259" key="2">
    <source>
        <dbReference type="PROSITE" id="PS00028"/>
    </source>
</evidence>
<feature type="region of interest" description="Disordered" evidence="1">
    <location>
        <begin position="623"/>
        <end position="685"/>
    </location>
</feature>
<sequence>MEQPREGAPGVPQWLQGPQGPLSVSKPQSTTRCEEDRHQSDLQELRKPGYDDFNRLNAASLGAQSTWQTPSSFDSAGGAIPVSAASHALLASGDTYGAQPHPFKFVPQVIKSAQPLKGVSITPNHGKQLVPTPPKQQKPSIAGLSHAQTGVAPVSAAQPQSVISYEASEPPMPAASTHNSTSAPQALQHAAKALSENASSAEAFKSLPSLTTSASALNGRVSSDTSRQHGSSGDDRGSTPGQSPADNGHPPVSKPILKMKRTGQNFPISSTRSASPLRTPTSLHQKNASSPSRKTGPIPQSSSSSWKAPERPHKSRGPVFPATSNEPTTGQKIGSNPSVQFSTNSSRDSTYGSSTNGTIAKSHSPIGGPPKPASTPIYGKTGGMHAKSLPNGQPVEVVAHSTHDAEVASDDEIKYETATKSAIPDDVLQGNVEDDSSDDDTGSGVDDDEAMGSTSSRGADESARQLFHPPEESDYGDETDDNATVSSSSSSESSPAADAEPMVALPSANIQHEQDYPKQILETANSGRPYLAWFDEIISFEKCGGALFPDGYTRCTEIEGYPWICAVRSCRQVYKTHFGLGNHFKFSHKRSMLNDNMDGTLSVVGSYSKRSQPGNCTPIVVSRRPLDPNEPPMVDPTEPTRKGKFIPRISQTKAESETKDSESYDLVKGDVNDPIPPSVPSEVTQAGNADEMWQYIRPFLRKHESIPVLNWVGHVIHLPRVRDIKWNEPRTRDRPYRDSHPRDVTALVVQLTGVEAPMPCTSCAQGKGPFDGCVMISAQASQESRDHVLACANCYYHSGQSFCSHCTDVVSRRDKRDRLTKRKTYNVKVLSDRARGKTLEQRQASRTTAANQWEETLQPSMRIFQASEIHPLEMASKDRAYKVIKGKDRELISMCGALIPEGYDLDRSVAGRPWVCPIRSCRNVFKKIAGLGSHFCIKHRGVLLNDNQNGTLSIVGIYNQLPPGYNYFAPLIISKNPLDKNEPPMPAARVPGYVPVDNTSVKPRSQSLERTALDHPEPAKVRQLAAVKTPDVGTHSQAKRIWNYILPFLPPSMDPNIFDTELVRLFALPLLQSVQWRRTWMRRRLDNDYSQVFGMLVHVLGVGRNGGSGKKPCSLCARGEGPFEGCWILPRNAAWESHKYAMCCANCLFNHKRHECSVKSAWEGRCDSKPGEKVFPGAPPPVFEWAVSAAKAGAGSHNKKRRLSSSDDQEVSLAHRQRTERNQGLEDEVDLPPLLSKKPPAATDRSTRRNPSPAQPIQHSTSFSSMPSSAVVMAGQPTSDELLEMEDWEIAPGRIREDGVDQLNNIAFSKSYLENNQMVPVSADVSFRVDTIKSGHKLEFEATSSKARYCSVASGKLHVSIAGQPKFVIGPHGVFKIKPGVKAWAQNRLYIDSVLHVISVDDGA</sequence>
<feature type="compositionally biased region" description="Polar residues" evidence="1">
    <location>
        <begin position="262"/>
        <end position="306"/>
    </location>
</feature>
<reference evidence="3" key="1">
    <citation type="submission" date="2023-06" db="EMBL/GenBank/DDBJ databases">
        <authorList>
            <person name="Noh H."/>
        </authorList>
    </citation>
    <scope>NUCLEOTIDE SEQUENCE</scope>
    <source>
        <strain evidence="3">DUCC20226</strain>
    </source>
</reference>
<organism evidence="3 4">
    <name type="scientific">Phomopsis amygdali</name>
    <name type="common">Fusicoccum amygdali</name>
    <dbReference type="NCBI Taxonomy" id="1214568"/>
    <lineage>
        <taxon>Eukaryota</taxon>
        <taxon>Fungi</taxon>
        <taxon>Dikarya</taxon>
        <taxon>Ascomycota</taxon>
        <taxon>Pezizomycotina</taxon>
        <taxon>Sordariomycetes</taxon>
        <taxon>Sordariomycetidae</taxon>
        <taxon>Diaporthales</taxon>
        <taxon>Diaporthaceae</taxon>
        <taxon>Diaporthe</taxon>
    </lineage>
</organism>
<comment type="caution">
    <text evidence="3">The sequence shown here is derived from an EMBL/GenBank/DDBJ whole genome shotgun (WGS) entry which is preliminary data.</text>
</comment>
<feature type="region of interest" description="Disordered" evidence="1">
    <location>
        <begin position="1193"/>
        <end position="1273"/>
    </location>
</feature>
<feature type="region of interest" description="Disordered" evidence="1">
    <location>
        <begin position="1"/>
        <end position="48"/>
    </location>
</feature>
<dbReference type="InterPro" id="IPR013087">
    <property type="entry name" value="Znf_C2H2_type"/>
</dbReference>
<feature type="compositionally biased region" description="Polar residues" evidence="1">
    <location>
        <begin position="220"/>
        <end position="231"/>
    </location>
</feature>
<proteinExistence type="predicted"/>
<dbReference type="Pfam" id="PF12511">
    <property type="entry name" value="DUF3716"/>
    <property type="match status" value="2"/>
</dbReference>
<dbReference type="PROSITE" id="PS00028">
    <property type="entry name" value="ZINC_FINGER_C2H2_1"/>
    <property type="match status" value="1"/>
</dbReference>
<feature type="compositionally biased region" description="Low complexity" evidence="1">
    <location>
        <begin position="206"/>
        <end position="217"/>
    </location>
</feature>
<gene>
    <name evidence="3" type="ORF">N8I77_006200</name>
</gene>